<keyword evidence="3" id="KW-1185">Reference proteome</keyword>
<evidence type="ECO:0000256" key="1">
    <source>
        <dbReference type="SAM" id="Phobius"/>
    </source>
</evidence>
<keyword evidence="1" id="KW-0812">Transmembrane</keyword>
<feature type="transmembrane region" description="Helical" evidence="1">
    <location>
        <begin position="94"/>
        <end position="118"/>
    </location>
</feature>
<reference evidence="2 3" key="1">
    <citation type="journal article" date="2023" name="Life. Sci Alliance">
        <title>Evolutionary insights into 3D genome organization and epigenetic landscape of Vigna mungo.</title>
        <authorList>
            <person name="Junaid A."/>
            <person name="Singh B."/>
            <person name="Bhatia S."/>
        </authorList>
    </citation>
    <scope>NUCLEOTIDE SEQUENCE [LARGE SCALE GENOMIC DNA]</scope>
    <source>
        <strain evidence="2">Urdbean</strain>
    </source>
</reference>
<organism evidence="2 3">
    <name type="scientific">Vigna mungo</name>
    <name type="common">Black gram</name>
    <name type="synonym">Phaseolus mungo</name>
    <dbReference type="NCBI Taxonomy" id="3915"/>
    <lineage>
        <taxon>Eukaryota</taxon>
        <taxon>Viridiplantae</taxon>
        <taxon>Streptophyta</taxon>
        <taxon>Embryophyta</taxon>
        <taxon>Tracheophyta</taxon>
        <taxon>Spermatophyta</taxon>
        <taxon>Magnoliopsida</taxon>
        <taxon>eudicotyledons</taxon>
        <taxon>Gunneridae</taxon>
        <taxon>Pentapetalae</taxon>
        <taxon>rosids</taxon>
        <taxon>fabids</taxon>
        <taxon>Fabales</taxon>
        <taxon>Fabaceae</taxon>
        <taxon>Papilionoideae</taxon>
        <taxon>50 kb inversion clade</taxon>
        <taxon>NPAAA clade</taxon>
        <taxon>indigoferoid/millettioid clade</taxon>
        <taxon>Phaseoleae</taxon>
        <taxon>Vigna</taxon>
    </lineage>
</organism>
<sequence>MMLRRVDSVIQGDHRLDFVRQDHSLLVVEVEQENQEACVSRVFLLERGRALRSLQQCKAPSDDERYKRIIFLRKTVNNGIFGMNLKSYLEEHVLAFWLTTAGIIVGGIIAFFLMYSYLRARKIF</sequence>
<evidence type="ECO:0000313" key="2">
    <source>
        <dbReference type="EMBL" id="WVZ00604.1"/>
    </source>
</evidence>
<evidence type="ECO:0000313" key="3">
    <source>
        <dbReference type="Proteomes" id="UP001374535"/>
    </source>
</evidence>
<dbReference type="Proteomes" id="UP001374535">
    <property type="component" value="Chromosome 8"/>
</dbReference>
<accession>A0AAQ3RQ53</accession>
<keyword evidence="1" id="KW-1133">Transmembrane helix</keyword>
<protein>
    <submittedName>
        <fullName evidence="2">Uncharacterized protein</fullName>
    </submittedName>
</protein>
<keyword evidence="1" id="KW-0472">Membrane</keyword>
<proteinExistence type="predicted"/>
<name>A0AAQ3RQ53_VIGMU</name>
<dbReference type="EMBL" id="CP144693">
    <property type="protein sequence ID" value="WVZ00604.1"/>
    <property type="molecule type" value="Genomic_DNA"/>
</dbReference>
<dbReference type="AlphaFoldDB" id="A0AAQ3RQ53"/>
<gene>
    <name evidence="2" type="ORF">V8G54_026673</name>
</gene>